<dbReference type="PANTHER" id="PTHR22883">
    <property type="entry name" value="ZINC FINGER DHHC DOMAIN CONTAINING PROTEIN"/>
    <property type="match status" value="1"/>
</dbReference>
<evidence type="ECO:0000256" key="11">
    <source>
        <dbReference type="RuleBase" id="RU079119"/>
    </source>
</evidence>
<evidence type="ECO:0000256" key="3">
    <source>
        <dbReference type="ARBA" id="ARBA00022679"/>
    </source>
</evidence>
<evidence type="ECO:0000256" key="4">
    <source>
        <dbReference type="ARBA" id="ARBA00022692"/>
    </source>
</evidence>
<gene>
    <name evidence="14" type="ORF">L195_g002661</name>
</gene>
<dbReference type="InterPro" id="IPR001594">
    <property type="entry name" value="Palmitoyltrfase_DHHC"/>
</dbReference>
<evidence type="ECO:0000256" key="7">
    <source>
        <dbReference type="ARBA" id="ARBA00023139"/>
    </source>
</evidence>
<keyword evidence="6" id="KW-0472">Membrane</keyword>
<dbReference type="EC" id="2.3.1.225" evidence="11"/>
<dbReference type="GO" id="GO:0005794">
    <property type="term" value="C:Golgi apparatus"/>
    <property type="evidence" value="ECO:0007669"/>
    <property type="project" value="TreeGrafter"/>
</dbReference>
<keyword evidence="8" id="KW-0449">Lipoprotein</keyword>
<dbReference type="GO" id="GO:0019706">
    <property type="term" value="F:protein-cysteine S-palmitoyltransferase activity"/>
    <property type="evidence" value="ECO:0007669"/>
    <property type="project" value="UniProtKB-EC"/>
</dbReference>
<comment type="domain">
    <text evidence="11">The DHHC domain is required for palmitoyltransferase activity.</text>
</comment>
<evidence type="ECO:0000256" key="2">
    <source>
        <dbReference type="ARBA" id="ARBA00008574"/>
    </source>
</evidence>
<dbReference type="EMBL" id="ASHM01001185">
    <property type="protein sequence ID" value="PNY06198.1"/>
    <property type="molecule type" value="Genomic_DNA"/>
</dbReference>
<dbReference type="InterPro" id="IPR039859">
    <property type="entry name" value="PFA4/ZDH16/20/ERF2-like"/>
</dbReference>
<comment type="caution">
    <text evidence="14">The sequence shown here is derived from an EMBL/GenBank/DDBJ whole genome shotgun (WGS) entry which is preliminary data.</text>
</comment>
<evidence type="ECO:0000256" key="10">
    <source>
        <dbReference type="ARBA" id="ARBA00048048"/>
    </source>
</evidence>
<sequence length="282" mass="32680">MWERLVCKDAVDQHSPVSIEFERWQKVNFRFLLIDEEMVNELPIKMKYCDTYMLHCPSHCSYYSLCNNGVECLDHWCRWVGQCMAVSFGLFLQQLFYVLLCAVLHLNFLHQVLLYEVEQASGKGIENYSVRNRKGLGRERIASSPRSLALGLQGFIFLAAKDERKESKVRMSEVEYKKKQMVHKSWKRKHPRRKKTSTQRSKIGKDEKYVMMREKKWLEKGRRGSVEAITNVCRNSNKRKIQLLGASRKSICEPVGSLQCFTTEGIMVLSGGVIPDTSKAAV</sequence>
<keyword evidence="5" id="KW-1133">Transmembrane helix</keyword>
<comment type="subcellular location">
    <subcellularLocation>
        <location evidence="1">Endomembrane system</location>
        <topology evidence="1">Multi-pass membrane protein</topology>
    </subcellularLocation>
</comment>
<evidence type="ECO:0000256" key="12">
    <source>
        <dbReference type="SAM" id="MobiDB-lite"/>
    </source>
</evidence>
<dbReference type="STRING" id="57577.A0A2K3NT38"/>
<protein>
    <recommendedName>
        <fullName evidence="11">S-acyltransferase</fullName>
        <ecNumber evidence="11">2.3.1.225</ecNumber>
    </recommendedName>
    <alternativeName>
        <fullName evidence="11">Palmitoyltransferase</fullName>
    </alternativeName>
</protein>
<evidence type="ECO:0000256" key="9">
    <source>
        <dbReference type="ARBA" id="ARBA00023315"/>
    </source>
</evidence>
<accession>A0A2K3NT38</accession>
<dbReference type="GO" id="GO:0006612">
    <property type="term" value="P:protein targeting to membrane"/>
    <property type="evidence" value="ECO:0007669"/>
    <property type="project" value="TreeGrafter"/>
</dbReference>
<name>A0A2K3NT38_TRIPR</name>
<evidence type="ECO:0000313" key="15">
    <source>
        <dbReference type="Proteomes" id="UP000236291"/>
    </source>
</evidence>
<dbReference type="PANTHER" id="PTHR22883:SF43">
    <property type="entry name" value="PALMITOYLTRANSFERASE APP"/>
    <property type="match status" value="1"/>
</dbReference>
<reference evidence="14 15" key="1">
    <citation type="journal article" date="2014" name="Am. J. Bot.">
        <title>Genome assembly and annotation for red clover (Trifolium pratense; Fabaceae).</title>
        <authorList>
            <person name="Istvanek J."/>
            <person name="Jaros M."/>
            <person name="Krenek A."/>
            <person name="Repkova J."/>
        </authorList>
    </citation>
    <scope>NUCLEOTIDE SEQUENCE [LARGE SCALE GENOMIC DNA]</scope>
    <source>
        <strain evidence="15">cv. Tatra</strain>
        <tissue evidence="14">Young leaves</tissue>
    </source>
</reference>
<keyword evidence="4" id="KW-0812">Transmembrane</keyword>
<dbReference type="AlphaFoldDB" id="A0A2K3NT38"/>
<feature type="compositionally biased region" description="Basic residues" evidence="12">
    <location>
        <begin position="182"/>
        <end position="197"/>
    </location>
</feature>
<evidence type="ECO:0000256" key="5">
    <source>
        <dbReference type="ARBA" id="ARBA00022989"/>
    </source>
</evidence>
<feature type="domain" description="Palmitoyltransferase DHHC" evidence="13">
    <location>
        <begin position="45"/>
        <end position="128"/>
    </location>
</feature>
<dbReference type="Proteomes" id="UP000236291">
    <property type="component" value="Unassembled WGS sequence"/>
</dbReference>
<feature type="region of interest" description="Disordered" evidence="12">
    <location>
        <begin position="182"/>
        <end position="204"/>
    </location>
</feature>
<keyword evidence="7" id="KW-0564">Palmitate</keyword>
<dbReference type="PROSITE" id="PS50216">
    <property type="entry name" value="DHHC"/>
    <property type="match status" value="1"/>
</dbReference>
<reference evidence="14 15" key="2">
    <citation type="journal article" date="2017" name="Front. Plant Sci.">
        <title>Gene Classification and Mining of Molecular Markers Useful in Red Clover (Trifolium pratense) Breeding.</title>
        <authorList>
            <person name="Istvanek J."/>
            <person name="Dluhosova J."/>
            <person name="Dluhos P."/>
            <person name="Patkova L."/>
            <person name="Nedelnik J."/>
            <person name="Repkova J."/>
        </authorList>
    </citation>
    <scope>NUCLEOTIDE SEQUENCE [LARGE SCALE GENOMIC DNA]</scope>
    <source>
        <strain evidence="15">cv. Tatra</strain>
        <tissue evidence="14">Young leaves</tissue>
    </source>
</reference>
<proteinExistence type="inferred from homology"/>
<evidence type="ECO:0000256" key="6">
    <source>
        <dbReference type="ARBA" id="ARBA00023136"/>
    </source>
</evidence>
<evidence type="ECO:0000256" key="8">
    <source>
        <dbReference type="ARBA" id="ARBA00023288"/>
    </source>
</evidence>
<comment type="catalytic activity">
    <reaction evidence="10 11">
        <text>L-cysteinyl-[protein] + hexadecanoyl-CoA = S-hexadecanoyl-L-cysteinyl-[protein] + CoA</text>
        <dbReference type="Rhea" id="RHEA:36683"/>
        <dbReference type="Rhea" id="RHEA-COMP:10131"/>
        <dbReference type="Rhea" id="RHEA-COMP:11032"/>
        <dbReference type="ChEBI" id="CHEBI:29950"/>
        <dbReference type="ChEBI" id="CHEBI:57287"/>
        <dbReference type="ChEBI" id="CHEBI:57379"/>
        <dbReference type="ChEBI" id="CHEBI:74151"/>
        <dbReference type="EC" id="2.3.1.225"/>
    </reaction>
</comment>
<evidence type="ECO:0000259" key="13">
    <source>
        <dbReference type="Pfam" id="PF01529"/>
    </source>
</evidence>
<evidence type="ECO:0000313" key="14">
    <source>
        <dbReference type="EMBL" id="PNY06198.1"/>
    </source>
</evidence>
<dbReference type="Pfam" id="PF01529">
    <property type="entry name" value="DHHC"/>
    <property type="match status" value="1"/>
</dbReference>
<dbReference type="GO" id="GO:0005783">
    <property type="term" value="C:endoplasmic reticulum"/>
    <property type="evidence" value="ECO:0007669"/>
    <property type="project" value="TreeGrafter"/>
</dbReference>
<organism evidence="14 15">
    <name type="scientific">Trifolium pratense</name>
    <name type="common">Red clover</name>
    <dbReference type="NCBI Taxonomy" id="57577"/>
    <lineage>
        <taxon>Eukaryota</taxon>
        <taxon>Viridiplantae</taxon>
        <taxon>Streptophyta</taxon>
        <taxon>Embryophyta</taxon>
        <taxon>Tracheophyta</taxon>
        <taxon>Spermatophyta</taxon>
        <taxon>Magnoliopsida</taxon>
        <taxon>eudicotyledons</taxon>
        <taxon>Gunneridae</taxon>
        <taxon>Pentapetalae</taxon>
        <taxon>rosids</taxon>
        <taxon>fabids</taxon>
        <taxon>Fabales</taxon>
        <taxon>Fabaceae</taxon>
        <taxon>Papilionoideae</taxon>
        <taxon>50 kb inversion clade</taxon>
        <taxon>NPAAA clade</taxon>
        <taxon>Hologalegina</taxon>
        <taxon>IRL clade</taxon>
        <taxon>Trifolieae</taxon>
        <taxon>Trifolium</taxon>
    </lineage>
</organism>
<keyword evidence="3 11" id="KW-0808">Transferase</keyword>
<evidence type="ECO:0000256" key="1">
    <source>
        <dbReference type="ARBA" id="ARBA00004127"/>
    </source>
</evidence>
<keyword evidence="9 11" id="KW-0012">Acyltransferase</keyword>
<comment type="similarity">
    <text evidence="2 11">Belongs to the DHHC palmitoyltransferase family.</text>
</comment>